<gene>
    <name evidence="1" type="ORF">PSYICH_LOCUS1056</name>
</gene>
<dbReference type="EMBL" id="OV651813">
    <property type="protein sequence ID" value="CAH1099313.1"/>
    <property type="molecule type" value="Genomic_DNA"/>
</dbReference>
<evidence type="ECO:0000313" key="1">
    <source>
        <dbReference type="EMBL" id="CAH1099313.1"/>
    </source>
</evidence>
<keyword evidence="2" id="KW-1185">Reference proteome</keyword>
<sequence>MTHDSSKYHKEAVMAGNSFIHIYENPKHEISNILDAKWFQEVNENRKRLKAIIRSIIFCGKQNIALRGWKTESELPVSSEVNEGNLREFIRHRIETCGDDSVLKMHFELATVRTKYMSPSIQNVVVRKF</sequence>
<evidence type="ECO:0000313" key="2">
    <source>
        <dbReference type="Proteomes" id="UP001153636"/>
    </source>
</evidence>
<proteinExistence type="predicted"/>
<name>A0A9P0CFU9_9CUCU</name>
<dbReference type="AlphaFoldDB" id="A0A9P0CFU9"/>
<reference evidence="1" key="1">
    <citation type="submission" date="2022-01" db="EMBL/GenBank/DDBJ databases">
        <authorList>
            <person name="King R."/>
        </authorList>
    </citation>
    <scope>NUCLEOTIDE SEQUENCE</scope>
</reference>
<organism evidence="1 2">
    <name type="scientific">Psylliodes chrysocephalus</name>
    <dbReference type="NCBI Taxonomy" id="3402493"/>
    <lineage>
        <taxon>Eukaryota</taxon>
        <taxon>Metazoa</taxon>
        <taxon>Ecdysozoa</taxon>
        <taxon>Arthropoda</taxon>
        <taxon>Hexapoda</taxon>
        <taxon>Insecta</taxon>
        <taxon>Pterygota</taxon>
        <taxon>Neoptera</taxon>
        <taxon>Endopterygota</taxon>
        <taxon>Coleoptera</taxon>
        <taxon>Polyphaga</taxon>
        <taxon>Cucujiformia</taxon>
        <taxon>Chrysomeloidea</taxon>
        <taxon>Chrysomelidae</taxon>
        <taxon>Galerucinae</taxon>
        <taxon>Alticini</taxon>
        <taxon>Psylliodes</taxon>
    </lineage>
</organism>
<dbReference type="Proteomes" id="UP001153636">
    <property type="component" value="Chromosome 1"/>
</dbReference>
<accession>A0A9P0CFU9</accession>
<dbReference type="OrthoDB" id="6770405at2759"/>
<protein>
    <submittedName>
        <fullName evidence="1">Uncharacterized protein</fullName>
    </submittedName>
</protein>